<evidence type="ECO:0000256" key="11">
    <source>
        <dbReference type="ARBA" id="ARBA00022833"/>
    </source>
</evidence>
<feature type="binding site" evidence="19">
    <location>
        <position position="31"/>
    </location>
    <ligand>
        <name>Mg(2+)</name>
        <dbReference type="ChEBI" id="CHEBI:18420"/>
        <label>1</label>
    </ligand>
</feature>
<feature type="binding site" evidence="19">
    <location>
        <position position="31"/>
    </location>
    <ligand>
        <name>Mg(2+)</name>
        <dbReference type="ChEBI" id="CHEBI:18420"/>
        <label>2</label>
    </ligand>
</feature>
<feature type="active site" description="Proton acceptor; for GTP cyclohydrolase activity" evidence="19">
    <location>
        <position position="331"/>
    </location>
</feature>
<gene>
    <name evidence="19" type="primary">ribBA</name>
    <name evidence="21" type="ORF">Z955_12030</name>
</gene>
<keyword evidence="7 19" id="KW-0686">Riboflavin biosynthesis</keyword>
<organism evidence="21 22">
    <name type="scientific">Clostridium botulinum C/D str. DC5</name>
    <dbReference type="NCBI Taxonomy" id="1443128"/>
    <lineage>
        <taxon>Bacteria</taxon>
        <taxon>Bacillati</taxon>
        <taxon>Bacillota</taxon>
        <taxon>Clostridia</taxon>
        <taxon>Eubacteriales</taxon>
        <taxon>Clostridiaceae</taxon>
        <taxon>Clostridium</taxon>
    </lineage>
</organism>
<keyword evidence="16 19" id="KW-0511">Multifunctional enzyme</keyword>
<dbReference type="CDD" id="cd00641">
    <property type="entry name" value="GTP_cyclohydro2"/>
    <property type="match status" value="1"/>
</dbReference>
<dbReference type="InterPro" id="IPR016299">
    <property type="entry name" value="Riboflavin_synth_RibBA"/>
</dbReference>
<feature type="binding site" evidence="19">
    <location>
        <position position="354"/>
    </location>
    <ligand>
        <name>GTP</name>
        <dbReference type="ChEBI" id="CHEBI:37565"/>
    </ligand>
</feature>
<comment type="similarity">
    <text evidence="6 19">In the N-terminal section; belongs to the DHBP synthase family.</text>
</comment>
<reference evidence="21 22" key="1">
    <citation type="submission" date="2014-01" db="EMBL/GenBank/DDBJ databases">
        <title>Plasmidome dynamics in the species complex Clostridium novyi sensu lato converts strains of independent lineages into distinctly different pathogens.</title>
        <authorList>
            <person name="Skarin H."/>
            <person name="Segerman B."/>
        </authorList>
    </citation>
    <scope>NUCLEOTIDE SEQUENCE [LARGE SCALE GENOMIC DNA]</scope>
    <source>
        <strain evidence="21 22">DC5</strain>
    </source>
</reference>
<dbReference type="Pfam" id="PF00925">
    <property type="entry name" value="GTP_cyclohydro2"/>
    <property type="match status" value="1"/>
</dbReference>
<keyword evidence="11 19" id="KW-0862">Zinc</keyword>
<comment type="pathway">
    <text evidence="4 19">Cofactor biosynthesis; riboflavin biosynthesis; 5-amino-6-(D-ribitylamino)uracil from GTP: step 1/4.</text>
</comment>
<dbReference type="FunFam" id="3.40.50.10990:FF:000001">
    <property type="entry name" value="Riboflavin biosynthesis protein RibBA"/>
    <property type="match status" value="1"/>
</dbReference>
<dbReference type="GO" id="GO:0008686">
    <property type="term" value="F:3,4-dihydroxy-2-butanone-4-phosphate synthase activity"/>
    <property type="evidence" value="ECO:0007669"/>
    <property type="project" value="UniProtKB-UniRule"/>
</dbReference>
<dbReference type="Gene3D" id="3.90.870.10">
    <property type="entry name" value="DHBP synthase"/>
    <property type="match status" value="1"/>
</dbReference>
<evidence type="ECO:0000256" key="18">
    <source>
        <dbReference type="ARBA" id="ARBA00049295"/>
    </source>
</evidence>
<dbReference type="GO" id="GO:0009231">
    <property type="term" value="P:riboflavin biosynthetic process"/>
    <property type="evidence" value="ECO:0007669"/>
    <property type="project" value="UniProtKB-UniRule"/>
</dbReference>
<evidence type="ECO:0000256" key="3">
    <source>
        <dbReference type="ARBA" id="ARBA00002284"/>
    </source>
</evidence>
<keyword evidence="10 19" id="KW-0378">Hydrolase</keyword>
<dbReference type="PIRSF" id="PIRSF001259">
    <property type="entry name" value="RibA"/>
    <property type="match status" value="1"/>
</dbReference>
<feature type="binding site" evidence="19">
    <location>
        <position position="272"/>
    </location>
    <ligand>
        <name>Zn(2+)</name>
        <dbReference type="ChEBI" id="CHEBI:29105"/>
        <note>catalytic</note>
    </ligand>
</feature>
<comment type="pathway">
    <text evidence="5 19">Cofactor biosynthesis; riboflavin biosynthesis; 2-hydroxy-3-oxobutyl phosphate from D-ribulose 5-phosphate: step 1/1.</text>
</comment>
<evidence type="ECO:0000256" key="10">
    <source>
        <dbReference type="ARBA" id="ARBA00022801"/>
    </source>
</evidence>
<dbReference type="HAMAP" id="MF_01283">
    <property type="entry name" value="RibBA"/>
    <property type="match status" value="1"/>
</dbReference>
<dbReference type="PANTHER" id="PTHR21327:SF18">
    <property type="entry name" value="3,4-DIHYDROXY-2-BUTANONE 4-PHOSPHATE SYNTHASE"/>
    <property type="match status" value="1"/>
</dbReference>
<dbReference type="InterPro" id="IPR036144">
    <property type="entry name" value="RibA-like_sf"/>
</dbReference>
<keyword evidence="9 19" id="KW-0547">Nucleotide-binding</keyword>
<evidence type="ECO:0000256" key="9">
    <source>
        <dbReference type="ARBA" id="ARBA00022741"/>
    </source>
</evidence>
<evidence type="ECO:0000256" key="7">
    <source>
        <dbReference type="ARBA" id="ARBA00022619"/>
    </source>
</evidence>
<protein>
    <recommendedName>
        <fullName evidence="19">Riboflavin biosynthesis protein RibBA</fullName>
    </recommendedName>
    <domain>
        <recommendedName>
            <fullName evidence="19">3,4-dihydroxy-2-butanone 4-phosphate synthase</fullName>
            <shortName evidence="19">DHBP synthase</shortName>
            <ecNumber evidence="19">4.1.99.12</ecNumber>
        </recommendedName>
    </domain>
    <domain>
        <recommendedName>
            <fullName evidence="19">GTP cyclohydrolase-2</fullName>
            <ecNumber evidence="19">3.5.4.25</ecNumber>
        </recommendedName>
        <alternativeName>
            <fullName evidence="19">GTP cyclohydrolase II</fullName>
        </alternativeName>
    </domain>
</protein>
<evidence type="ECO:0000259" key="20">
    <source>
        <dbReference type="Pfam" id="PF00925"/>
    </source>
</evidence>
<dbReference type="Gene3D" id="3.40.50.10990">
    <property type="entry name" value="GTP cyclohydrolase II"/>
    <property type="match status" value="1"/>
</dbReference>
<dbReference type="Proteomes" id="UP000030014">
    <property type="component" value="Unassembled WGS sequence"/>
</dbReference>
<dbReference type="InterPro" id="IPR000926">
    <property type="entry name" value="RibA"/>
</dbReference>
<dbReference type="EMBL" id="JDRY01000062">
    <property type="protein sequence ID" value="KGM97709.1"/>
    <property type="molecule type" value="Genomic_DNA"/>
</dbReference>
<feature type="region of interest" description="GTP cyclohydrolase II" evidence="19">
    <location>
        <begin position="204"/>
        <end position="415"/>
    </location>
</feature>
<feature type="binding site" evidence="19">
    <location>
        <begin position="254"/>
        <end position="258"/>
    </location>
    <ligand>
        <name>GTP</name>
        <dbReference type="ChEBI" id="CHEBI:37565"/>
    </ligand>
</feature>
<comment type="cofactor">
    <cofactor evidence="2">
        <name>Mn(2+)</name>
        <dbReference type="ChEBI" id="CHEBI:29035"/>
    </cofactor>
</comment>
<dbReference type="NCBIfam" id="TIGR00505">
    <property type="entry name" value="ribA"/>
    <property type="match status" value="1"/>
</dbReference>
<evidence type="ECO:0000256" key="17">
    <source>
        <dbReference type="ARBA" id="ARBA00043932"/>
    </source>
</evidence>
<comment type="catalytic activity">
    <reaction evidence="18 19">
        <text>GTP + 4 H2O = 2,5-diamino-6-hydroxy-4-(5-phosphoribosylamino)-pyrimidine + formate + 2 phosphate + 3 H(+)</text>
        <dbReference type="Rhea" id="RHEA:23704"/>
        <dbReference type="ChEBI" id="CHEBI:15377"/>
        <dbReference type="ChEBI" id="CHEBI:15378"/>
        <dbReference type="ChEBI" id="CHEBI:15740"/>
        <dbReference type="ChEBI" id="CHEBI:37565"/>
        <dbReference type="ChEBI" id="CHEBI:43474"/>
        <dbReference type="ChEBI" id="CHEBI:58614"/>
        <dbReference type="EC" id="3.5.4.25"/>
    </reaction>
</comment>
<evidence type="ECO:0000256" key="13">
    <source>
        <dbReference type="ARBA" id="ARBA00023134"/>
    </source>
</evidence>
<feature type="binding site" evidence="19">
    <location>
        <begin position="30"/>
        <end position="31"/>
    </location>
    <ligand>
        <name>D-ribulose 5-phosphate</name>
        <dbReference type="ChEBI" id="CHEBI:58121"/>
    </ligand>
</feature>
<evidence type="ECO:0000256" key="12">
    <source>
        <dbReference type="ARBA" id="ARBA00022842"/>
    </source>
</evidence>
<dbReference type="UniPathway" id="UPA00275">
    <property type="reaction ID" value="UER00399"/>
</dbReference>
<dbReference type="InterPro" id="IPR000422">
    <property type="entry name" value="DHBP_synthase_RibB"/>
</dbReference>
<dbReference type="GO" id="GO:0005525">
    <property type="term" value="F:GTP binding"/>
    <property type="evidence" value="ECO:0007669"/>
    <property type="project" value="UniProtKB-KW"/>
</dbReference>
<feature type="binding site" evidence="19">
    <location>
        <position position="319"/>
    </location>
    <ligand>
        <name>GTP</name>
        <dbReference type="ChEBI" id="CHEBI:37565"/>
    </ligand>
</feature>
<dbReference type="PANTHER" id="PTHR21327">
    <property type="entry name" value="GTP CYCLOHYDROLASE II-RELATED"/>
    <property type="match status" value="1"/>
</dbReference>
<feature type="active site" description="Nucleophile; for GTP cyclohydrolase activity" evidence="19">
    <location>
        <position position="333"/>
    </location>
</feature>
<comment type="cofactor">
    <cofactor evidence="19">
        <name>Mg(2+)</name>
        <dbReference type="ChEBI" id="CHEBI:18420"/>
    </cofactor>
    <cofactor evidence="19">
        <name>Mn(2+)</name>
        <dbReference type="ChEBI" id="CHEBI:29035"/>
    </cofactor>
    <text evidence="19">Binds 2 divalent metal cations per subunit. Magnesium or manganese.</text>
</comment>
<dbReference type="GO" id="GO:0003935">
    <property type="term" value="F:GTP cyclohydrolase II activity"/>
    <property type="evidence" value="ECO:0007669"/>
    <property type="project" value="UniProtKB-UniRule"/>
</dbReference>
<feature type="binding site" evidence="19">
    <location>
        <position position="35"/>
    </location>
    <ligand>
        <name>D-ribulose 5-phosphate</name>
        <dbReference type="ChEBI" id="CHEBI:58121"/>
    </ligand>
</feature>
<evidence type="ECO:0000256" key="6">
    <source>
        <dbReference type="ARBA" id="ARBA00005520"/>
    </source>
</evidence>
<feature type="binding site" evidence="19">
    <location>
        <position position="275"/>
    </location>
    <ligand>
        <name>GTP</name>
        <dbReference type="ChEBI" id="CHEBI:37565"/>
    </ligand>
</feature>
<keyword evidence="8 19" id="KW-0479">Metal-binding</keyword>
<dbReference type="GO" id="GO:0030145">
    <property type="term" value="F:manganese ion binding"/>
    <property type="evidence" value="ECO:0007669"/>
    <property type="project" value="UniProtKB-UniRule"/>
</dbReference>
<comment type="cofactor">
    <cofactor evidence="19">
        <name>Zn(2+)</name>
        <dbReference type="ChEBI" id="CHEBI:29105"/>
    </cofactor>
    <text evidence="19">Binds 1 zinc ion per subunit.</text>
</comment>
<dbReference type="SUPFAM" id="SSF142695">
    <property type="entry name" value="RibA-like"/>
    <property type="match status" value="1"/>
</dbReference>
<feature type="binding site" evidence="19">
    <location>
        <position position="166"/>
    </location>
    <ligand>
        <name>D-ribulose 5-phosphate</name>
        <dbReference type="ChEBI" id="CHEBI:58121"/>
    </ligand>
</feature>
<dbReference type="Pfam" id="PF00926">
    <property type="entry name" value="DHBP_synthase"/>
    <property type="match status" value="1"/>
</dbReference>
<comment type="caution">
    <text evidence="21">The sequence shown here is derived from an EMBL/GenBank/DDBJ whole genome shotgun (WGS) entry which is preliminary data.</text>
</comment>
<dbReference type="RefSeq" id="WP_039259819.1">
    <property type="nucleotide sequence ID" value="NZ_JDRY01000062.1"/>
</dbReference>
<keyword evidence="13 19" id="KW-0342">GTP-binding</keyword>
<proteinExistence type="inferred from homology"/>
<dbReference type="GO" id="GO:0008270">
    <property type="term" value="F:zinc ion binding"/>
    <property type="evidence" value="ECO:0007669"/>
    <property type="project" value="UniProtKB-UniRule"/>
</dbReference>
<evidence type="ECO:0000256" key="15">
    <source>
        <dbReference type="ARBA" id="ARBA00023239"/>
    </source>
</evidence>
<dbReference type="InterPro" id="IPR032677">
    <property type="entry name" value="GTP_cyclohydro_II"/>
</dbReference>
<dbReference type="EC" id="4.1.99.12" evidence="19"/>
<dbReference type="InterPro" id="IPR017945">
    <property type="entry name" value="DHBP_synth_RibB-like_a/b_dom"/>
</dbReference>
<feature type="site" description="Essential for DHBP synthase activity" evidence="19">
    <location>
        <position position="128"/>
    </location>
</feature>
<dbReference type="NCBIfam" id="NF001591">
    <property type="entry name" value="PRK00393.1"/>
    <property type="match status" value="1"/>
</dbReference>
<comment type="function">
    <text evidence="3 19">Catalyzes the conversion of D-ribulose 5-phosphate to formate and 3,4-dihydroxy-2-butanone 4-phosphate.</text>
</comment>
<dbReference type="NCBIfam" id="NF006803">
    <property type="entry name" value="PRK09311.1"/>
    <property type="match status" value="1"/>
</dbReference>
<dbReference type="SUPFAM" id="SSF55821">
    <property type="entry name" value="YrdC/RibB"/>
    <property type="match status" value="1"/>
</dbReference>
<dbReference type="NCBIfam" id="TIGR00506">
    <property type="entry name" value="ribB"/>
    <property type="match status" value="1"/>
</dbReference>
<evidence type="ECO:0000256" key="4">
    <source>
        <dbReference type="ARBA" id="ARBA00004853"/>
    </source>
</evidence>
<dbReference type="GO" id="GO:0000287">
    <property type="term" value="F:magnesium ion binding"/>
    <property type="evidence" value="ECO:0007669"/>
    <property type="project" value="UniProtKB-UniRule"/>
</dbReference>
<keyword evidence="15 19" id="KW-0456">Lyase</keyword>
<feature type="binding site" evidence="19">
    <location>
        <begin position="142"/>
        <end position="146"/>
    </location>
    <ligand>
        <name>D-ribulose 5-phosphate</name>
        <dbReference type="ChEBI" id="CHEBI:58121"/>
    </ligand>
</feature>
<feature type="site" description="Essential for DHBP synthase activity" evidence="19">
    <location>
        <position position="166"/>
    </location>
</feature>
<evidence type="ECO:0000256" key="2">
    <source>
        <dbReference type="ARBA" id="ARBA00001936"/>
    </source>
</evidence>
<name>A0A0A0I8F4_CLOBO</name>
<comment type="catalytic activity">
    <reaction evidence="1 19">
        <text>D-ribulose 5-phosphate = (2S)-2-hydroxy-3-oxobutyl phosphate + formate + H(+)</text>
        <dbReference type="Rhea" id="RHEA:18457"/>
        <dbReference type="ChEBI" id="CHEBI:15378"/>
        <dbReference type="ChEBI" id="CHEBI:15740"/>
        <dbReference type="ChEBI" id="CHEBI:58121"/>
        <dbReference type="ChEBI" id="CHEBI:58830"/>
        <dbReference type="EC" id="4.1.99.12"/>
    </reaction>
</comment>
<dbReference type="EC" id="3.5.4.25" evidence="19"/>
<dbReference type="HAMAP" id="MF_00180">
    <property type="entry name" value="RibB"/>
    <property type="match status" value="1"/>
</dbReference>
<dbReference type="GO" id="GO:0005829">
    <property type="term" value="C:cytosol"/>
    <property type="evidence" value="ECO:0007669"/>
    <property type="project" value="TreeGrafter"/>
</dbReference>
<evidence type="ECO:0000313" key="22">
    <source>
        <dbReference type="Proteomes" id="UP000030014"/>
    </source>
</evidence>
<feature type="binding site" evidence="19">
    <location>
        <position position="145"/>
    </location>
    <ligand>
        <name>Mg(2+)</name>
        <dbReference type="ChEBI" id="CHEBI:18420"/>
        <label>2</label>
    </ligand>
</feature>
<comment type="similarity">
    <text evidence="19">In the C-terminal section; belongs to the GTP cyclohydrolase II family.</text>
</comment>
<evidence type="ECO:0000256" key="14">
    <source>
        <dbReference type="ARBA" id="ARBA00023211"/>
    </source>
</evidence>
<dbReference type="HAMAP" id="MF_00179">
    <property type="entry name" value="RibA"/>
    <property type="match status" value="1"/>
</dbReference>
<evidence type="ECO:0000256" key="19">
    <source>
        <dbReference type="HAMAP-Rule" id="MF_01283"/>
    </source>
</evidence>
<dbReference type="AlphaFoldDB" id="A0A0A0I8F4"/>
<evidence type="ECO:0000256" key="16">
    <source>
        <dbReference type="ARBA" id="ARBA00023268"/>
    </source>
</evidence>
<evidence type="ECO:0000313" key="21">
    <source>
        <dbReference type="EMBL" id="KGM97709.1"/>
    </source>
</evidence>
<feature type="binding site" evidence="19">
    <location>
        <position position="270"/>
    </location>
    <ligand>
        <name>Zn(2+)</name>
        <dbReference type="ChEBI" id="CHEBI:29105"/>
        <note>catalytic</note>
    </ligand>
</feature>
<sequence>MIKYEFNTIEEAIEDIKSGKMIVVVDDEDRENEGDLLMAAEKVTPESINFMARYARGLICMPMTEEKLEELHLHQMVANNTDSKETAFTISIDSVETTTGISAYERALTIKRAVESSSKAEDFQSPGHIFPLRACEGGVLKRAGHTEAAVDLAKLAGLSPAGAICEIMNEDGTMARVPDLMKYVKEHNLKIITIADLIEYRRRTESLVKKQGTACMPTKYGEFKIVGYEDKLTGKEHIALVKGDVADGEPVLIRVHSECLTGDVFGSLRCDCGDQLGQALKSINKERRGILLYMRQEGRGIGLINKIKAYNLQDKGMDTVDANLALGFPEDLRDYGIGAQILKDLGVEKVRLMTNNPKKISGISGYGIEIVERVPIEIGCNSKNEFYLRTKKERMGHILNFKNIKKYNKTLKEAE</sequence>
<feature type="binding site" evidence="19">
    <location>
        <position position="359"/>
    </location>
    <ligand>
        <name>GTP</name>
        <dbReference type="ChEBI" id="CHEBI:37565"/>
    </ligand>
</feature>
<keyword evidence="14 19" id="KW-0464">Manganese</keyword>
<evidence type="ECO:0000256" key="5">
    <source>
        <dbReference type="ARBA" id="ARBA00004904"/>
    </source>
</evidence>
<feature type="binding site" evidence="19">
    <location>
        <begin position="297"/>
        <end position="299"/>
    </location>
    <ligand>
        <name>GTP</name>
        <dbReference type="ChEBI" id="CHEBI:37565"/>
    </ligand>
</feature>
<dbReference type="FunFam" id="3.90.870.10:FF:000001">
    <property type="entry name" value="Riboflavin biosynthesis protein RibBA"/>
    <property type="match status" value="1"/>
</dbReference>
<feature type="region of interest" description="DHBP synthase" evidence="19">
    <location>
        <begin position="1"/>
        <end position="203"/>
    </location>
</feature>
<feature type="domain" description="GTP cyclohydrolase II" evidence="20">
    <location>
        <begin position="213"/>
        <end position="375"/>
    </location>
</feature>
<comment type="function">
    <text evidence="17 19">Catalyzes the conversion of GTP to 2,5-diamino-6-ribosylamino-4(3H)-pyrimidinone 5'-phosphate (DARP), formate and pyrophosphate.</text>
</comment>
<keyword evidence="12 19" id="KW-0460">Magnesium</keyword>
<evidence type="ECO:0000256" key="1">
    <source>
        <dbReference type="ARBA" id="ARBA00000141"/>
    </source>
</evidence>
<accession>A0A0A0I8F4</accession>
<feature type="binding site" evidence="19">
    <location>
        <position position="259"/>
    </location>
    <ligand>
        <name>Zn(2+)</name>
        <dbReference type="ChEBI" id="CHEBI:29105"/>
        <note>catalytic</note>
    </ligand>
</feature>
<evidence type="ECO:0000256" key="8">
    <source>
        <dbReference type="ARBA" id="ARBA00022723"/>
    </source>
</evidence>